<dbReference type="Gene3D" id="2.70.100.10">
    <property type="entry name" value="Glycoside hydrolase, family 7, domain"/>
    <property type="match status" value="1"/>
</dbReference>
<keyword evidence="6" id="KW-1015">Disulfide bond</keyword>
<feature type="signal peptide" evidence="13">
    <location>
        <begin position="1"/>
        <end position="16"/>
    </location>
</feature>
<comment type="similarity">
    <text evidence="2 11">Belongs to the glycosyl hydrolase 7 (cellulase C) family.</text>
</comment>
<comment type="caution">
    <text evidence="15">The sequence shown here is derived from an EMBL/GenBank/DDBJ whole genome shotgun (WGS) entry which is preliminary data.</text>
</comment>
<evidence type="ECO:0000256" key="4">
    <source>
        <dbReference type="ARBA" id="ARBA00022801"/>
    </source>
</evidence>
<keyword evidence="3 13" id="KW-0732">Signal</keyword>
<evidence type="ECO:0000313" key="16">
    <source>
        <dbReference type="Proteomes" id="UP000559256"/>
    </source>
</evidence>
<evidence type="ECO:0000259" key="14">
    <source>
        <dbReference type="PROSITE" id="PS51164"/>
    </source>
</evidence>
<feature type="compositionally biased region" description="Pro residues" evidence="12">
    <location>
        <begin position="419"/>
        <end position="429"/>
    </location>
</feature>
<dbReference type="Pfam" id="PF00734">
    <property type="entry name" value="CBM_1"/>
    <property type="match status" value="1"/>
</dbReference>
<dbReference type="SUPFAM" id="SSF57180">
    <property type="entry name" value="Cellulose-binding domain"/>
    <property type="match status" value="1"/>
</dbReference>
<evidence type="ECO:0000256" key="8">
    <source>
        <dbReference type="ARBA" id="ARBA00023277"/>
    </source>
</evidence>
<evidence type="ECO:0000256" key="9">
    <source>
        <dbReference type="ARBA" id="ARBA00023295"/>
    </source>
</evidence>
<dbReference type="PANTHER" id="PTHR33753:SF1">
    <property type="entry name" value="ENDO-BETA-1,4-GLUCANASE CELB"/>
    <property type="match status" value="1"/>
</dbReference>
<evidence type="ECO:0000256" key="10">
    <source>
        <dbReference type="ARBA" id="ARBA00023326"/>
    </source>
</evidence>
<accession>A0A8H5GGN6</accession>
<proteinExistence type="inferred from homology"/>
<evidence type="ECO:0000256" key="5">
    <source>
        <dbReference type="ARBA" id="ARBA00023001"/>
    </source>
</evidence>
<feature type="chain" id="PRO_5033993058" description="Glucanase" evidence="13">
    <location>
        <begin position="17"/>
        <end position="466"/>
    </location>
</feature>
<dbReference type="GO" id="GO:0005576">
    <property type="term" value="C:extracellular region"/>
    <property type="evidence" value="ECO:0007669"/>
    <property type="project" value="InterPro"/>
</dbReference>
<dbReference type="InterPro" id="IPR000254">
    <property type="entry name" value="CBD"/>
</dbReference>
<evidence type="ECO:0000313" key="15">
    <source>
        <dbReference type="EMBL" id="KAF5364682.1"/>
    </source>
</evidence>
<organism evidence="15 16">
    <name type="scientific">Tetrapyrgos nigripes</name>
    <dbReference type="NCBI Taxonomy" id="182062"/>
    <lineage>
        <taxon>Eukaryota</taxon>
        <taxon>Fungi</taxon>
        <taxon>Dikarya</taxon>
        <taxon>Basidiomycota</taxon>
        <taxon>Agaricomycotina</taxon>
        <taxon>Agaricomycetes</taxon>
        <taxon>Agaricomycetidae</taxon>
        <taxon>Agaricales</taxon>
        <taxon>Marasmiineae</taxon>
        <taxon>Marasmiaceae</taxon>
        <taxon>Tetrapyrgos</taxon>
    </lineage>
</organism>
<keyword evidence="8" id="KW-0119">Carbohydrate metabolism</keyword>
<keyword evidence="4 11" id="KW-0378">Hydrolase</keyword>
<evidence type="ECO:0000256" key="3">
    <source>
        <dbReference type="ARBA" id="ARBA00022729"/>
    </source>
</evidence>
<dbReference type="PANTHER" id="PTHR33753">
    <property type="entry name" value="1,4-BETA-D-GLUCAN CELLOBIOHYDROLASE B"/>
    <property type="match status" value="1"/>
</dbReference>
<keyword evidence="5 11" id="KW-0136">Cellulose degradation</keyword>
<protein>
    <recommendedName>
        <fullName evidence="11">Glucanase</fullName>
        <ecNumber evidence="11">3.2.1.-</ecNumber>
    </recommendedName>
</protein>
<keyword evidence="9 11" id="KW-0326">Glycosidase</keyword>
<evidence type="ECO:0000256" key="2">
    <source>
        <dbReference type="ARBA" id="ARBA00006044"/>
    </source>
</evidence>
<dbReference type="PROSITE" id="PS00562">
    <property type="entry name" value="CBM1_1"/>
    <property type="match status" value="1"/>
</dbReference>
<dbReference type="Pfam" id="PF00840">
    <property type="entry name" value="Glyco_hydro_7"/>
    <property type="match status" value="1"/>
</dbReference>
<dbReference type="Proteomes" id="UP000559256">
    <property type="component" value="Unassembled WGS sequence"/>
</dbReference>
<dbReference type="GO" id="GO:0030248">
    <property type="term" value="F:cellulose binding"/>
    <property type="evidence" value="ECO:0007669"/>
    <property type="project" value="InterPro"/>
</dbReference>
<evidence type="ECO:0000256" key="7">
    <source>
        <dbReference type="ARBA" id="ARBA00023180"/>
    </source>
</evidence>
<dbReference type="SMART" id="SM00236">
    <property type="entry name" value="fCBD"/>
    <property type="match status" value="1"/>
</dbReference>
<feature type="region of interest" description="Disordered" evidence="12">
    <location>
        <begin position="411"/>
        <end position="434"/>
    </location>
</feature>
<keyword evidence="16" id="KW-1185">Reference proteome</keyword>
<dbReference type="GO" id="GO:0030245">
    <property type="term" value="P:cellulose catabolic process"/>
    <property type="evidence" value="ECO:0007669"/>
    <property type="project" value="UniProtKB-KW"/>
</dbReference>
<dbReference type="PROSITE" id="PS51164">
    <property type="entry name" value="CBM1_2"/>
    <property type="match status" value="1"/>
</dbReference>
<dbReference type="InterPro" id="IPR035971">
    <property type="entry name" value="CBD_sf"/>
</dbReference>
<evidence type="ECO:0000256" key="6">
    <source>
        <dbReference type="ARBA" id="ARBA00023157"/>
    </source>
</evidence>
<name>A0A8H5GGN6_9AGAR</name>
<feature type="domain" description="CBM1" evidence="14">
    <location>
        <begin position="430"/>
        <end position="466"/>
    </location>
</feature>
<keyword evidence="7" id="KW-0325">Glycoprotein</keyword>
<keyword evidence="10 11" id="KW-0624">Polysaccharide degradation</keyword>
<gene>
    <name evidence="15" type="ORF">D9758_005547</name>
</gene>
<dbReference type="AlphaFoldDB" id="A0A8H5GGN6"/>
<dbReference type="PRINTS" id="PR00734">
    <property type="entry name" value="GLHYDRLASE7"/>
</dbReference>
<dbReference type="GO" id="GO:0008810">
    <property type="term" value="F:cellulase activity"/>
    <property type="evidence" value="ECO:0007669"/>
    <property type="project" value="UniProtKB-EC"/>
</dbReference>
<dbReference type="EMBL" id="JAACJM010000032">
    <property type="protein sequence ID" value="KAF5364682.1"/>
    <property type="molecule type" value="Genomic_DNA"/>
</dbReference>
<dbReference type="InterPro" id="IPR001722">
    <property type="entry name" value="Glyco_hydro_7"/>
</dbReference>
<evidence type="ECO:0000256" key="11">
    <source>
        <dbReference type="RuleBase" id="RU361164"/>
    </source>
</evidence>
<evidence type="ECO:0000256" key="1">
    <source>
        <dbReference type="ARBA" id="ARBA00000966"/>
    </source>
</evidence>
<sequence length="466" mass="48923">MLSTLAVLSLASVVTSQQIGTFTPEVHPPITFQTCTTSGGCTTQNGSVVLDANYRWLHDANGVTCNPNGFNRTICPDATTCGESCALEGADYEGTYGIRTSGNALSLDFSNGGSRVYLLDDTDNYVNFKVLNQEFTFDVDVSKLPCAYNGALYFSEMPPDGGLSDTNKAGAAYGTAYCDSQCPKGINFINGTTNFDGSLGSCCNEMDLWEANSLSTQLTPHPCNVDGEFACTGTACSNLCDPSGCDFNPFRMGNQSFYGPGKIVDTTQPMTVVTQFITDDNAPTGTLSSINRIYVQNGNVIQNSKITLSGLPAVNSMTEDLCTDKINVLHDAASFNTYGGLAGMGTSLARGAVLVMSLWDDLGGGMTWLDGSTGSASTPGAVRGPCTSADVVSTPSAAVTFSNIKVGDLNSTFEQPASTPEPPPPPPSGPTQVQWGQCGGVLWTGPTTCASPYKCVFSNPYYSQCL</sequence>
<dbReference type="EC" id="3.2.1.-" evidence="11"/>
<dbReference type="InterPro" id="IPR037019">
    <property type="entry name" value="Glyco_hydro_7_sf"/>
</dbReference>
<reference evidence="15 16" key="1">
    <citation type="journal article" date="2020" name="ISME J.">
        <title>Uncovering the hidden diversity of litter-decomposition mechanisms in mushroom-forming fungi.</title>
        <authorList>
            <person name="Floudas D."/>
            <person name="Bentzer J."/>
            <person name="Ahren D."/>
            <person name="Johansson T."/>
            <person name="Persson P."/>
            <person name="Tunlid A."/>
        </authorList>
    </citation>
    <scope>NUCLEOTIDE SEQUENCE [LARGE SCALE GENOMIC DNA]</scope>
    <source>
        <strain evidence="15 16">CBS 291.85</strain>
    </source>
</reference>
<comment type="catalytic activity">
    <reaction evidence="1">
        <text>Endohydrolysis of (1-&gt;4)-beta-D-glucosidic linkages in cellulose, lichenin and cereal beta-D-glucans.</text>
        <dbReference type="EC" id="3.2.1.4"/>
    </reaction>
</comment>
<dbReference type="OrthoDB" id="412382at2759"/>
<evidence type="ECO:0000256" key="12">
    <source>
        <dbReference type="SAM" id="MobiDB-lite"/>
    </source>
</evidence>
<dbReference type="SUPFAM" id="SSF49899">
    <property type="entry name" value="Concanavalin A-like lectins/glucanases"/>
    <property type="match status" value="1"/>
</dbReference>
<dbReference type="InterPro" id="IPR013320">
    <property type="entry name" value="ConA-like_dom_sf"/>
</dbReference>
<dbReference type="CDD" id="cd07999">
    <property type="entry name" value="GH7_CBH_EG"/>
    <property type="match status" value="1"/>
</dbReference>
<evidence type="ECO:0000256" key="13">
    <source>
        <dbReference type="SAM" id="SignalP"/>
    </source>
</evidence>